<dbReference type="Pfam" id="PF20252">
    <property type="entry name" value="BIG2_C"/>
    <property type="match status" value="1"/>
</dbReference>
<evidence type="ECO:0000313" key="8">
    <source>
        <dbReference type="EMBL" id="VDM07758.1"/>
    </source>
</evidence>
<dbReference type="GO" id="GO:0015031">
    <property type="term" value="P:protein transport"/>
    <property type="evidence" value="ECO:0007669"/>
    <property type="project" value="UniProtKB-KW"/>
</dbReference>
<dbReference type="InterPro" id="IPR015403">
    <property type="entry name" value="Mon2/Sec7/BIG1-like_HDS"/>
</dbReference>
<organism evidence="8 9">
    <name type="scientific">Wuchereria bancrofti</name>
    <dbReference type="NCBI Taxonomy" id="6293"/>
    <lineage>
        <taxon>Eukaryota</taxon>
        <taxon>Metazoa</taxon>
        <taxon>Ecdysozoa</taxon>
        <taxon>Nematoda</taxon>
        <taxon>Chromadorea</taxon>
        <taxon>Rhabditida</taxon>
        <taxon>Spirurina</taxon>
        <taxon>Spiruromorpha</taxon>
        <taxon>Filarioidea</taxon>
        <taxon>Onchocercidae</taxon>
        <taxon>Wuchereria</taxon>
    </lineage>
</organism>
<dbReference type="Pfam" id="PF09324">
    <property type="entry name" value="Sec7-like_HDS"/>
    <property type="match status" value="1"/>
</dbReference>
<dbReference type="EMBL" id="UYWW01000213">
    <property type="protein sequence ID" value="VDM07758.1"/>
    <property type="molecule type" value="Genomic_DNA"/>
</dbReference>
<dbReference type="InterPro" id="IPR032691">
    <property type="entry name" value="Mon2/Sec7/BIG1-like_HUS"/>
</dbReference>
<comment type="subcellular location">
    <subcellularLocation>
        <location evidence="2">Cytoplasm</location>
    </subcellularLocation>
    <subcellularLocation>
        <location evidence="1">Membrane</location>
    </subcellularLocation>
</comment>
<keyword evidence="9" id="KW-1185">Reference proteome</keyword>
<evidence type="ECO:0000259" key="7">
    <source>
        <dbReference type="PROSITE" id="PS50190"/>
    </source>
</evidence>
<evidence type="ECO:0000256" key="3">
    <source>
        <dbReference type="ARBA" id="ARBA00022448"/>
    </source>
</evidence>
<dbReference type="InterPro" id="IPR000904">
    <property type="entry name" value="Sec7_dom"/>
</dbReference>
<dbReference type="InterPro" id="IPR032629">
    <property type="entry name" value="DCB_dom"/>
</dbReference>
<evidence type="ECO:0000313" key="9">
    <source>
        <dbReference type="Proteomes" id="UP000270924"/>
    </source>
</evidence>
<evidence type="ECO:0000256" key="1">
    <source>
        <dbReference type="ARBA" id="ARBA00004370"/>
    </source>
</evidence>
<keyword evidence="4" id="KW-0963">Cytoplasm</keyword>
<dbReference type="OrthoDB" id="18431at2759"/>
<accession>A0A3P7FAC9</accession>
<protein>
    <recommendedName>
        <fullName evidence="7">SEC7 domain-containing protein</fullName>
    </recommendedName>
</protein>
<dbReference type="AlphaFoldDB" id="A0A3P7FAC9"/>
<dbReference type="PANTHER" id="PTHR10663:SF375">
    <property type="entry name" value="LD29171P"/>
    <property type="match status" value="1"/>
</dbReference>
<dbReference type="CDD" id="cd00171">
    <property type="entry name" value="Sec7"/>
    <property type="match status" value="1"/>
</dbReference>
<dbReference type="FunFam" id="1.10.220.20:FF:000002">
    <property type="entry name" value="Brefeldin A-inhibited guanine nucleotide-exchange protein 1"/>
    <property type="match status" value="1"/>
</dbReference>
<dbReference type="InterPro" id="IPR035999">
    <property type="entry name" value="Sec7_dom_sf"/>
</dbReference>
<evidence type="ECO:0000256" key="6">
    <source>
        <dbReference type="ARBA" id="ARBA00023136"/>
    </source>
</evidence>
<dbReference type="InterPro" id="IPR046455">
    <property type="entry name" value="Sec7/BIG1-like_C"/>
</dbReference>
<dbReference type="Gene3D" id="1.10.220.20">
    <property type="match status" value="1"/>
</dbReference>
<dbReference type="GO" id="GO:0032012">
    <property type="term" value="P:regulation of ARF protein signal transduction"/>
    <property type="evidence" value="ECO:0007669"/>
    <property type="project" value="InterPro"/>
</dbReference>
<dbReference type="SMART" id="SM00222">
    <property type="entry name" value="Sec7"/>
    <property type="match status" value="1"/>
</dbReference>
<dbReference type="Pfam" id="PF16213">
    <property type="entry name" value="DCB"/>
    <property type="match status" value="1"/>
</dbReference>
<dbReference type="PROSITE" id="PS50190">
    <property type="entry name" value="SEC7"/>
    <property type="match status" value="1"/>
</dbReference>
<dbReference type="Pfam" id="PF12783">
    <property type="entry name" value="Sec7-like_HUS"/>
    <property type="match status" value="2"/>
</dbReference>
<dbReference type="FunCoup" id="A0A3P7FAC9">
    <property type="interactions" value="2446"/>
</dbReference>
<dbReference type="SUPFAM" id="SSF48425">
    <property type="entry name" value="Sec7 domain"/>
    <property type="match status" value="1"/>
</dbReference>
<keyword evidence="5" id="KW-0653">Protein transport</keyword>
<dbReference type="OMA" id="EVMCAYI"/>
<dbReference type="GO" id="GO:0005085">
    <property type="term" value="F:guanyl-nucleotide exchange factor activity"/>
    <property type="evidence" value="ECO:0007669"/>
    <property type="project" value="InterPro"/>
</dbReference>
<evidence type="ECO:0000256" key="2">
    <source>
        <dbReference type="ARBA" id="ARBA00004496"/>
    </source>
</evidence>
<proteinExistence type="predicted"/>
<dbReference type="InParanoid" id="A0A3P7FAC9"/>
<sequence>MAWWCYNYYFRTKNAFDMNNELRKAAVMFLRNAIGRILADRDIKKKEHAQLRKACEQAIEELGTDGIDEGQDITTNVLPSKGQFIHADQYFLPFDLACHSRLPRIVIIALDCLQKLIAYGHLVGNGIDVTNPDRLLIDRIVEAICSPFYGPNTDEGVQLQILKAILAVVLAPTCEVHRGTLLLAVRTCFNIYLASRSPINQSTAKASLTQVINTVFGNALNAEDVASSPHQNDEKIVRAVVNYLVGQVSMHTDSVLGHSNHQGSTFNSVMAEVSLPSSFTLNPISMTSESGENISEDIPSVHLHFRTVQEEDAFLLFRALCRLSVKPIPERSDPNSHELRSKELSLEMLLLIVQNPSSLIHSSQPFVLALRHLLCVSLSRNGVSPIVSVFEKSLAIFVQLVNKFKMHLKVQIEASHIFFKTKMQKGLKFIPCNWLTLVFFKEIIFSILESSSSSFEHKWIVINMLEKICEDPQSMVDIYVNYDCDLTATNIFERIIDGLFKVAQGGSISDYGSSAAVLQKQRERSMRILGLECLVECLQCMVDWFDDISSNRPIPDDTESIDVSSAEAMLPQTSAVYQFEQLKQKKETMEHGIHLFARKTNQGLKFLQERHLIGTKPEDIATFFHNEDRLDKTVVGDYLGDGDDFNKRVMYAYVDQMNFSGRDFVTALRLFLDGFRLPGEAQKIDRLGLFASADTAYVLAYSIIMLTTDLHSPQVRNKMTKEQYIAMNRGINDQSDLPQEYLSDIYDEIAGREIKMKPGLNKLPKQNATATSERQRKLLQDVELAAMAQTARALMEAASHYEAEFTSASHCEHVRPMFKIAWTPCLAAFSIGLQTSEDESVIFWCLQGFRLGIKIACIFRLILERNAFIQALARFTLLTAKNSMVEMKSKNIESIKLLLTVGEEDGNCLDESWIDVLKCISQLELAQMIGTGVRNSNNSIVSGSSIQYGLKNATHVDERMLQECLGETTSQSVVVAVDRIFQGSSKLDGDAVVHFVRALCEVSKEELSASGNPRMFMLQKIVEISFYNMNRIRLQWSRIWTILGEHFNKAGCNANENISHFAVDALRQLSMKFLERGELPNFRFQKDFLRPFEIIMSRNRAFQSRELVVECISHMVNTHYNKIISGWKNVFSVFTMAASLNDEGIVENAFTTTNFIITTVFAAEFGNALDSFQDAIKCLSEFACNTGFPDISMEAIRLIRLCATYVSSNQQQFIEHQWEDSANLHDAQRIFLRGWFPIMFELSCIIGRCKLDVRTRSLTVMFEIMKTFGTEFKNEWWKDLFQVAFRIFDVMKLAEEQNEKREWMRTTCNHALYAVVDVFTQYYPVLSTILLTNIYEQLYWCAQQENEQLARSAINCLESLLLLNGSKFTVEMWNETIILIANIFNITLPHSLLTWEPDDVLNTFIIPNGENHQVSNDGTHQIVFNSSGNDALFTTLLVRCVVQLELVDAVNSIIFGQESVKKDEAKANAVLSTVSQPESCSKPTGQELRNGGFKQEVVDNVESGALESTDGGLYKYIEVDHLMRLIECLLDSHTLAQKFNGNNTQRTLLWKAGFKGRSKPNLLRQETRSVRTALNILYRLYIDTGKTSVQQKINIKMKLLRVVENILDYYSELKSEQHRQAWIPVVHLLLEKTDAFCSTQLIDLGQDYAITMCRLVECEMREDLRIILSRVIRKTININYTVV</sequence>
<dbReference type="FunFam" id="1.25.10.10:FF:000143">
    <property type="entry name" value="ADP-ribosylation factor guanine nucleotide-exchange factor 2 (brefeldin A-inhibited)"/>
    <property type="match status" value="1"/>
</dbReference>
<keyword evidence="3" id="KW-0813">Transport</keyword>
<evidence type="ECO:0000256" key="4">
    <source>
        <dbReference type="ARBA" id="ARBA00022490"/>
    </source>
</evidence>
<dbReference type="InterPro" id="IPR023394">
    <property type="entry name" value="Sec7_C_sf"/>
</dbReference>
<dbReference type="GO" id="GO:0005737">
    <property type="term" value="C:cytoplasm"/>
    <property type="evidence" value="ECO:0007669"/>
    <property type="project" value="UniProtKB-SubCell"/>
</dbReference>
<keyword evidence="6" id="KW-0472">Membrane</keyword>
<dbReference type="Gene3D" id="1.10.1000.11">
    <property type="entry name" value="Arf Nucleotide-binding Site Opener,domain 2"/>
    <property type="match status" value="1"/>
</dbReference>
<gene>
    <name evidence="8" type="ORF">WBA_LOCUS1144</name>
</gene>
<evidence type="ECO:0000256" key="5">
    <source>
        <dbReference type="ARBA" id="ARBA00022927"/>
    </source>
</evidence>
<name>A0A3P7FAC9_WUCBA</name>
<dbReference type="Proteomes" id="UP000270924">
    <property type="component" value="Unassembled WGS sequence"/>
</dbReference>
<dbReference type="SUPFAM" id="SSF48371">
    <property type="entry name" value="ARM repeat"/>
    <property type="match status" value="1"/>
</dbReference>
<dbReference type="GO" id="GO:0016020">
    <property type="term" value="C:membrane"/>
    <property type="evidence" value="ECO:0007669"/>
    <property type="project" value="UniProtKB-SubCell"/>
</dbReference>
<feature type="domain" description="SEC7" evidence="7">
    <location>
        <begin position="578"/>
        <end position="752"/>
    </location>
</feature>
<reference evidence="8 9" key="1">
    <citation type="submission" date="2018-11" db="EMBL/GenBank/DDBJ databases">
        <authorList>
            <consortium name="Pathogen Informatics"/>
        </authorList>
    </citation>
    <scope>NUCLEOTIDE SEQUENCE [LARGE SCALE GENOMIC DNA]</scope>
</reference>
<dbReference type="InterPro" id="IPR016024">
    <property type="entry name" value="ARM-type_fold"/>
</dbReference>
<dbReference type="Pfam" id="PF01369">
    <property type="entry name" value="Sec7"/>
    <property type="match status" value="1"/>
</dbReference>
<dbReference type="PANTHER" id="PTHR10663">
    <property type="entry name" value="GUANYL-NUCLEOTIDE EXCHANGE FACTOR"/>
    <property type="match status" value="1"/>
</dbReference>